<name>A0A087ASI4_9BIFI</name>
<evidence type="ECO:0000256" key="7">
    <source>
        <dbReference type="SAM" id="Phobius"/>
    </source>
</evidence>
<feature type="transmembrane region" description="Helical" evidence="7">
    <location>
        <begin position="555"/>
        <end position="575"/>
    </location>
</feature>
<feature type="transmembrane region" description="Helical" evidence="7">
    <location>
        <begin position="20"/>
        <end position="37"/>
    </location>
</feature>
<evidence type="ECO:0000256" key="1">
    <source>
        <dbReference type="ARBA" id="ARBA00004651"/>
    </source>
</evidence>
<dbReference type="PANTHER" id="PTHR30287:SF1">
    <property type="entry name" value="INNER MEMBRANE PROTEIN"/>
    <property type="match status" value="1"/>
</dbReference>
<protein>
    <submittedName>
        <fullName evidence="9">Efflux ABC transporter, permease protein</fullName>
    </submittedName>
</protein>
<dbReference type="EMBL" id="JGYX01000001">
    <property type="protein sequence ID" value="KFI61734.1"/>
    <property type="molecule type" value="Genomic_DNA"/>
</dbReference>
<dbReference type="GO" id="GO:0005886">
    <property type="term" value="C:plasma membrane"/>
    <property type="evidence" value="ECO:0007669"/>
    <property type="project" value="UniProtKB-SubCell"/>
</dbReference>
<evidence type="ECO:0000256" key="2">
    <source>
        <dbReference type="ARBA" id="ARBA00022475"/>
    </source>
</evidence>
<sequence length="929" mass="100992">MHGAFAKIVRRSIRGSLGRFLAIIGIVALGCGFFAGLQMSGPDMRASADRYYDGTHLWDIRLLSTLGFSDDDVQRVRDIEGIADAMPSISTDAMMQMGDEQAAVRIALLPDGAQDGEQTDEVTVASDDDGYLNRLLLRDGRWPTAEDECVVSADTAAGEPHIGQTIHVLYGTDALDGTLDSREFTVVGTVSSSNYPYTVSFGSTTLGSGMIEQYLYAPRDAFAADAAYTEIYATVEGADAHESGSDDYEQTVTRVADRIERNTDDLAADRLDDVKRPLQQELDERRATYETERDAAMAQLEQTAQQLDVVAQSSPGSGQIAAARAQLEQQQDQTEREFADAEAQLTDAQAELDAMESPELYVLDRTQSEGAASYQGDSERMDSIADVFPAMFFLVAALVALTTMTRMVENERIEIGTYKALGYGTATIACKYLAYAAAASVTGAVIGIAVLSQVLPYIVMQAYAIIYAVPAPPLPLPIQPGAALLSGGLGVGVTLLCTWFAVVSSLRETPSRLMLPRPPKAGKRIVLEHVGPLWRRMSFSWKVTCRNIFRYKRRFLMTLIGISGCTALMLVGFGLHDSIWDIIDNQFGTIQHYNTVVSLDANATDEDLESVWRTLREHDATELTRVDVQNMQVAGTDDADPLAVQVIVPRKASALSDVITFRERVGHTPVAFDDDAVLVTEKAAATLGLHVGDELTLYRQDGMGNATGGGARARITGIVENYVGNMVYVGPEVWRQAAAQDDGMDTDLAYRTTYAVTPDGQRARDDLSAALREVPHLSTVGFSAISIDTYSTMLSSINLIVVVLIVSAAALAFIVLYNLTNINIGERVREIATLKVLGFTRGEVNAYIFREIAILSLVGDLFGLALGTWLEGFVITTVEVDVVMFGRIIHPLSYLYAFLLTLVFSGVVVLAMRGRLDKVDMVESLKSVD</sequence>
<keyword evidence="2" id="KW-1003">Cell membrane</keyword>
<dbReference type="Proteomes" id="UP000029046">
    <property type="component" value="Unassembled WGS sequence"/>
</dbReference>
<accession>A0A087ASI4</accession>
<dbReference type="AlphaFoldDB" id="A0A087ASI4"/>
<feature type="coiled-coil region" evidence="6">
    <location>
        <begin position="279"/>
        <end position="351"/>
    </location>
</feature>
<comment type="subcellular location">
    <subcellularLocation>
        <location evidence="1">Cell membrane</location>
        <topology evidence="1">Multi-pass membrane protein</topology>
    </subcellularLocation>
</comment>
<evidence type="ECO:0000313" key="9">
    <source>
        <dbReference type="EMBL" id="KFI61734.1"/>
    </source>
</evidence>
<evidence type="ECO:0000259" key="8">
    <source>
        <dbReference type="Pfam" id="PF02687"/>
    </source>
</evidence>
<dbReference type="eggNOG" id="COG1538">
    <property type="taxonomic scope" value="Bacteria"/>
</dbReference>
<dbReference type="PANTHER" id="PTHR30287">
    <property type="entry name" value="MEMBRANE COMPONENT OF PREDICTED ABC SUPERFAMILY METABOLITE UPTAKE TRANSPORTER"/>
    <property type="match status" value="1"/>
</dbReference>
<feature type="transmembrane region" description="Helical" evidence="7">
    <location>
        <begin position="387"/>
        <end position="408"/>
    </location>
</feature>
<feature type="domain" description="ABC3 transporter permease C-terminal" evidence="8">
    <location>
        <begin position="803"/>
        <end position="911"/>
    </location>
</feature>
<feature type="transmembrane region" description="Helical" evidence="7">
    <location>
        <begin position="482"/>
        <end position="506"/>
    </location>
</feature>
<comment type="caution">
    <text evidence="9">The sequence shown here is derived from an EMBL/GenBank/DDBJ whole genome shotgun (WGS) entry which is preliminary data.</text>
</comment>
<evidence type="ECO:0000256" key="6">
    <source>
        <dbReference type="SAM" id="Coils"/>
    </source>
</evidence>
<dbReference type="eggNOG" id="COG0577">
    <property type="taxonomic scope" value="Bacteria"/>
</dbReference>
<dbReference type="RefSeq" id="WP_033505835.1">
    <property type="nucleotide sequence ID" value="NZ_JGYX01000001.1"/>
</dbReference>
<gene>
    <name evidence="9" type="ORF">BIGA_0257</name>
</gene>
<keyword evidence="5 7" id="KW-0472">Membrane</keyword>
<dbReference type="InterPro" id="IPR003838">
    <property type="entry name" value="ABC3_permease_C"/>
</dbReference>
<dbReference type="OrthoDB" id="5137249at2"/>
<reference evidence="9 10" key="1">
    <citation type="submission" date="2014-03" db="EMBL/GenBank/DDBJ databases">
        <title>Genomics of Bifidobacteria.</title>
        <authorList>
            <person name="Ventura M."/>
            <person name="Milani C."/>
            <person name="Lugli G.A."/>
        </authorList>
    </citation>
    <scope>NUCLEOTIDE SEQUENCE [LARGE SCALE GENOMIC DNA]</scope>
    <source>
        <strain evidence="9 10">LMG 11586</strain>
    </source>
</reference>
<keyword evidence="10" id="KW-1185">Reference proteome</keyword>
<evidence type="ECO:0000256" key="4">
    <source>
        <dbReference type="ARBA" id="ARBA00022989"/>
    </source>
</evidence>
<feature type="transmembrane region" description="Helical" evidence="7">
    <location>
        <begin position="429"/>
        <end position="451"/>
    </location>
</feature>
<organism evidence="9 10">
    <name type="scientific">Bifidobacterium pullorum subsp. gallinarum</name>
    <dbReference type="NCBI Taxonomy" id="78344"/>
    <lineage>
        <taxon>Bacteria</taxon>
        <taxon>Bacillati</taxon>
        <taxon>Actinomycetota</taxon>
        <taxon>Actinomycetes</taxon>
        <taxon>Bifidobacteriales</taxon>
        <taxon>Bifidobacteriaceae</taxon>
        <taxon>Bifidobacterium</taxon>
    </lineage>
</organism>
<dbReference type="Pfam" id="PF02687">
    <property type="entry name" value="FtsX"/>
    <property type="match status" value="2"/>
</dbReference>
<keyword evidence="6" id="KW-0175">Coiled coil</keyword>
<dbReference type="PROSITE" id="PS51257">
    <property type="entry name" value="PROKAR_LIPOPROTEIN"/>
    <property type="match status" value="1"/>
</dbReference>
<evidence type="ECO:0000256" key="3">
    <source>
        <dbReference type="ARBA" id="ARBA00022692"/>
    </source>
</evidence>
<evidence type="ECO:0000256" key="5">
    <source>
        <dbReference type="ARBA" id="ARBA00023136"/>
    </source>
</evidence>
<keyword evidence="4 7" id="KW-1133">Transmembrane helix</keyword>
<dbReference type="InterPro" id="IPR038766">
    <property type="entry name" value="Membrane_comp_ABC_pdt"/>
</dbReference>
<evidence type="ECO:0000313" key="10">
    <source>
        <dbReference type="Proteomes" id="UP000029046"/>
    </source>
</evidence>
<keyword evidence="3 7" id="KW-0812">Transmembrane</keyword>
<feature type="transmembrane region" description="Helical" evidence="7">
    <location>
        <begin position="894"/>
        <end position="912"/>
    </location>
</feature>
<feature type="domain" description="ABC3 transporter permease C-terminal" evidence="8">
    <location>
        <begin position="387"/>
        <end position="509"/>
    </location>
</feature>
<feature type="transmembrane region" description="Helical" evidence="7">
    <location>
        <begin position="797"/>
        <end position="819"/>
    </location>
</feature>
<proteinExistence type="predicted"/>
<feature type="transmembrane region" description="Helical" evidence="7">
    <location>
        <begin position="852"/>
        <end position="874"/>
    </location>
</feature>